<dbReference type="EMBL" id="VSRR010005628">
    <property type="protein sequence ID" value="MPC42963.1"/>
    <property type="molecule type" value="Genomic_DNA"/>
</dbReference>
<organism evidence="1 2">
    <name type="scientific">Portunus trituberculatus</name>
    <name type="common">Swimming crab</name>
    <name type="synonym">Neptunus trituberculatus</name>
    <dbReference type="NCBI Taxonomy" id="210409"/>
    <lineage>
        <taxon>Eukaryota</taxon>
        <taxon>Metazoa</taxon>
        <taxon>Ecdysozoa</taxon>
        <taxon>Arthropoda</taxon>
        <taxon>Crustacea</taxon>
        <taxon>Multicrustacea</taxon>
        <taxon>Malacostraca</taxon>
        <taxon>Eumalacostraca</taxon>
        <taxon>Eucarida</taxon>
        <taxon>Decapoda</taxon>
        <taxon>Pleocyemata</taxon>
        <taxon>Brachyura</taxon>
        <taxon>Eubrachyura</taxon>
        <taxon>Portunoidea</taxon>
        <taxon>Portunidae</taxon>
        <taxon>Portuninae</taxon>
        <taxon>Portunus</taxon>
    </lineage>
</organism>
<evidence type="ECO:0000313" key="2">
    <source>
        <dbReference type="Proteomes" id="UP000324222"/>
    </source>
</evidence>
<sequence>MHAICEYWRVPGTNFRLAQSKDPPHPPAMLCYIGMEVRLVGAGQVKFPYLSAVTFLLMFSATLPSCCPPNLSVTLPAFLLPS</sequence>
<proteinExistence type="predicted"/>
<protein>
    <submittedName>
        <fullName evidence="1">Uncharacterized protein</fullName>
    </submittedName>
</protein>
<name>A0A5B7FCW9_PORTR</name>
<reference evidence="1 2" key="1">
    <citation type="submission" date="2019-05" db="EMBL/GenBank/DDBJ databases">
        <title>Another draft genome of Portunus trituberculatus and its Hox gene families provides insights of decapod evolution.</title>
        <authorList>
            <person name="Jeong J.-H."/>
            <person name="Song I."/>
            <person name="Kim S."/>
            <person name="Choi T."/>
            <person name="Kim D."/>
            <person name="Ryu S."/>
            <person name="Kim W."/>
        </authorList>
    </citation>
    <scope>NUCLEOTIDE SEQUENCE [LARGE SCALE GENOMIC DNA]</scope>
    <source>
        <tissue evidence="1">Muscle</tissue>
    </source>
</reference>
<keyword evidence="2" id="KW-1185">Reference proteome</keyword>
<evidence type="ECO:0000313" key="1">
    <source>
        <dbReference type="EMBL" id="MPC42963.1"/>
    </source>
</evidence>
<dbReference type="AlphaFoldDB" id="A0A5B7FCW9"/>
<comment type="caution">
    <text evidence="1">The sequence shown here is derived from an EMBL/GenBank/DDBJ whole genome shotgun (WGS) entry which is preliminary data.</text>
</comment>
<gene>
    <name evidence="1" type="ORF">E2C01_036598</name>
</gene>
<dbReference type="Proteomes" id="UP000324222">
    <property type="component" value="Unassembled WGS sequence"/>
</dbReference>
<accession>A0A5B7FCW9</accession>